<gene>
    <name evidence="1" type="ORF">Dthio_PD0967</name>
</gene>
<protein>
    <submittedName>
        <fullName evidence="1">Uncharacterized protein</fullName>
    </submittedName>
</protein>
<accession>D6SSG6</accession>
<reference evidence="1" key="1">
    <citation type="submission" date="2010-05" db="EMBL/GenBank/DDBJ databases">
        <title>The draft genome of Desulfonatronospira thiodismutans ASO3-1.</title>
        <authorList>
            <consortium name="US DOE Joint Genome Institute (JGI-PGF)"/>
            <person name="Lucas S."/>
            <person name="Copeland A."/>
            <person name="Lapidus A."/>
            <person name="Cheng J.-F."/>
            <person name="Bruce D."/>
            <person name="Goodwin L."/>
            <person name="Pitluck S."/>
            <person name="Chertkov O."/>
            <person name="Brettin T."/>
            <person name="Detter J.C."/>
            <person name="Han C."/>
            <person name="Land M.L."/>
            <person name="Hauser L."/>
            <person name="Kyrpides N."/>
            <person name="Mikhailova N."/>
            <person name="Muyzer G."/>
            <person name="Woyke T."/>
        </authorList>
    </citation>
    <scope>NUCLEOTIDE SEQUENCE [LARGE SCALE GENOMIC DNA]</scope>
    <source>
        <strain evidence="1">ASO3-1</strain>
    </source>
</reference>
<proteinExistence type="predicted"/>
<dbReference type="EMBL" id="ACJN02000003">
    <property type="protein sequence ID" value="EFI33632.1"/>
    <property type="molecule type" value="Genomic_DNA"/>
</dbReference>
<evidence type="ECO:0000313" key="1">
    <source>
        <dbReference type="EMBL" id="EFI33632.1"/>
    </source>
</evidence>
<organism evidence="1 2">
    <name type="scientific">Desulfonatronospira thiodismutans ASO3-1</name>
    <dbReference type="NCBI Taxonomy" id="555779"/>
    <lineage>
        <taxon>Bacteria</taxon>
        <taxon>Pseudomonadati</taxon>
        <taxon>Thermodesulfobacteriota</taxon>
        <taxon>Desulfovibrionia</taxon>
        <taxon>Desulfovibrionales</taxon>
        <taxon>Desulfonatronovibrionaceae</taxon>
        <taxon>Desulfonatronospira</taxon>
    </lineage>
</organism>
<evidence type="ECO:0000313" key="2">
    <source>
        <dbReference type="Proteomes" id="UP000005496"/>
    </source>
</evidence>
<keyword evidence="2" id="KW-1185">Reference proteome</keyword>
<sequence>MYISPKVHDAADFSQVPHLPLFLWKMPVNRRLSPFTSLK</sequence>
<name>D6SSG6_9BACT</name>
<dbReference type="AlphaFoldDB" id="D6SSG6"/>
<comment type="caution">
    <text evidence="1">The sequence shown here is derived from an EMBL/GenBank/DDBJ whole genome shotgun (WGS) entry which is preliminary data.</text>
</comment>
<dbReference type="Proteomes" id="UP000005496">
    <property type="component" value="Unassembled WGS sequence"/>
</dbReference>